<comment type="caution">
    <text evidence="10">The sequence shown here is derived from an EMBL/GenBank/DDBJ whole genome shotgun (WGS) entry which is preliminary data.</text>
</comment>
<accession>A0A967F2G6</accession>
<feature type="binding site" evidence="7">
    <location>
        <begin position="265"/>
        <end position="271"/>
    </location>
    <ligand>
        <name>GTP</name>
        <dbReference type="ChEBI" id="CHEBI:37565"/>
    </ligand>
</feature>
<feature type="compositionally biased region" description="Gly residues" evidence="8">
    <location>
        <begin position="41"/>
        <end position="54"/>
    </location>
</feature>
<dbReference type="AlphaFoldDB" id="A0A967F2G6"/>
<dbReference type="InterPro" id="IPR004520">
    <property type="entry name" value="GTPase_MnmE"/>
</dbReference>
<dbReference type="SUPFAM" id="SSF116878">
    <property type="entry name" value="TrmE connector domain"/>
    <property type="match status" value="1"/>
</dbReference>
<feature type="binding site" evidence="7">
    <location>
        <position position="100"/>
    </location>
    <ligand>
        <name>(6S)-5-formyl-5,6,7,8-tetrahydrofolate</name>
        <dbReference type="ChEBI" id="CHEBI:57457"/>
    </ligand>
</feature>
<comment type="caution">
    <text evidence="7">Lacks conserved residue(s) required for the propagation of feature annotation.</text>
</comment>
<feature type="binding site" evidence="7">
    <location>
        <position position="267"/>
    </location>
    <ligand>
        <name>K(+)</name>
        <dbReference type="ChEBI" id="CHEBI:29103"/>
    </ligand>
</feature>
<feature type="binding site" evidence="7">
    <location>
        <position position="140"/>
    </location>
    <ligand>
        <name>(6S)-5-formyl-5,6,7,8-tetrahydrofolate</name>
        <dbReference type="ChEBI" id="CHEBI:57457"/>
    </ligand>
</feature>
<evidence type="ECO:0000256" key="3">
    <source>
        <dbReference type="ARBA" id="ARBA00022741"/>
    </source>
</evidence>
<dbReference type="NCBIfam" id="TIGR00231">
    <property type="entry name" value="small_GTP"/>
    <property type="match status" value="1"/>
</dbReference>
<proteinExistence type="inferred from homology"/>
<keyword evidence="5 7" id="KW-0630">Potassium</keyword>
<comment type="cofactor">
    <cofactor evidence="7">
        <name>K(+)</name>
        <dbReference type="ChEBI" id="CHEBI:29103"/>
    </cofactor>
    <text evidence="7">Binds 1 potassium ion per subunit.</text>
</comment>
<dbReference type="SUPFAM" id="SSF52540">
    <property type="entry name" value="P-loop containing nucleoside triphosphate hydrolases"/>
    <property type="match status" value="1"/>
</dbReference>
<keyword evidence="4 7" id="KW-0378">Hydrolase</keyword>
<dbReference type="Pfam" id="PF01926">
    <property type="entry name" value="MMR_HSR1"/>
    <property type="match status" value="1"/>
</dbReference>
<protein>
    <recommendedName>
        <fullName evidence="7">tRNA modification GTPase MnmE</fullName>
        <ecNumber evidence="7">3.6.-.-</ecNumber>
    </recommendedName>
</protein>
<feature type="binding site" evidence="7">
    <location>
        <begin position="290"/>
        <end position="293"/>
    </location>
    <ligand>
        <name>GTP</name>
        <dbReference type="ChEBI" id="CHEBI:37565"/>
    </ligand>
</feature>
<feature type="binding site" evidence="7">
    <location>
        <position position="265"/>
    </location>
    <ligand>
        <name>K(+)</name>
        <dbReference type="ChEBI" id="CHEBI:29103"/>
    </ligand>
</feature>
<dbReference type="InterPro" id="IPR025867">
    <property type="entry name" value="MnmE_helical"/>
</dbReference>
<dbReference type="Pfam" id="PF12631">
    <property type="entry name" value="MnmE_helical"/>
    <property type="match status" value="1"/>
</dbReference>
<comment type="similarity">
    <text evidence="1 7">Belongs to the TRAFAC class TrmE-Era-EngA-EngB-Septin-like GTPase superfamily. TrmE GTPase family.</text>
</comment>
<evidence type="ECO:0000256" key="8">
    <source>
        <dbReference type="SAM" id="MobiDB-lite"/>
    </source>
</evidence>
<keyword evidence="3 7" id="KW-0547">Nucleotide-binding</keyword>
<evidence type="ECO:0000259" key="9">
    <source>
        <dbReference type="PROSITE" id="PS51709"/>
    </source>
</evidence>
<feature type="binding site" evidence="7">
    <location>
        <position position="250"/>
    </location>
    <ligand>
        <name>Mg(2+)</name>
        <dbReference type="ChEBI" id="CHEBI:18420"/>
    </ligand>
</feature>
<dbReference type="RefSeq" id="WP_167229661.1">
    <property type="nucleotide sequence ID" value="NZ_JAAQPH010000025.1"/>
</dbReference>
<keyword evidence="2 7" id="KW-0819">tRNA processing</keyword>
<dbReference type="EC" id="3.6.-.-" evidence="7"/>
<dbReference type="Gene3D" id="3.40.50.300">
    <property type="entry name" value="P-loop containing nucleotide triphosphate hydrolases"/>
    <property type="match status" value="1"/>
</dbReference>
<dbReference type="InterPro" id="IPR031168">
    <property type="entry name" value="G_TrmE"/>
</dbReference>
<dbReference type="GO" id="GO:0005525">
    <property type="term" value="F:GTP binding"/>
    <property type="evidence" value="ECO:0007669"/>
    <property type="project" value="UniProtKB-UniRule"/>
</dbReference>
<dbReference type="GO" id="GO:0005737">
    <property type="term" value="C:cytoplasm"/>
    <property type="evidence" value="ECO:0007669"/>
    <property type="project" value="UniProtKB-SubCell"/>
</dbReference>
<evidence type="ECO:0000256" key="4">
    <source>
        <dbReference type="ARBA" id="ARBA00022801"/>
    </source>
</evidence>
<feature type="binding site" evidence="7">
    <location>
        <position position="246"/>
    </location>
    <ligand>
        <name>K(+)</name>
        <dbReference type="ChEBI" id="CHEBI:29103"/>
    </ligand>
</feature>
<dbReference type="GO" id="GO:0002098">
    <property type="term" value="P:tRNA wobble uridine modification"/>
    <property type="evidence" value="ECO:0007669"/>
    <property type="project" value="TreeGrafter"/>
</dbReference>
<comment type="subcellular location">
    <subcellularLocation>
        <location evidence="7">Cytoplasm</location>
    </subcellularLocation>
</comment>
<evidence type="ECO:0000313" key="11">
    <source>
        <dbReference type="Proteomes" id="UP000761264"/>
    </source>
</evidence>
<dbReference type="InterPro" id="IPR006073">
    <property type="entry name" value="GTP-bd"/>
</dbReference>
<feature type="binding site" evidence="7">
    <location>
        <begin position="246"/>
        <end position="251"/>
    </location>
    <ligand>
        <name>GTP</name>
        <dbReference type="ChEBI" id="CHEBI:37565"/>
    </ligand>
</feature>
<dbReference type="Proteomes" id="UP000761264">
    <property type="component" value="Unassembled WGS sequence"/>
</dbReference>
<dbReference type="HAMAP" id="MF_00379">
    <property type="entry name" value="GTPase_MnmE"/>
    <property type="match status" value="1"/>
</dbReference>
<dbReference type="CDD" id="cd14858">
    <property type="entry name" value="TrmE_N"/>
    <property type="match status" value="1"/>
</dbReference>
<evidence type="ECO:0000313" key="10">
    <source>
        <dbReference type="EMBL" id="NIA71695.1"/>
    </source>
</evidence>
<keyword evidence="11" id="KW-1185">Reference proteome</keyword>
<dbReference type="GO" id="GO:0030488">
    <property type="term" value="P:tRNA methylation"/>
    <property type="evidence" value="ECO:0007669"/>
    <property type="project" value="TreeGrafter"/>
</dbReference>
<organism evidence="10 11">
    <name type="scientific">Pelagibius litoralis</name>
    <dbReference type="NCBI Taxonomy" id="374515"/>
    <lineage>
        <taxon>Bacteria</taxon>
        <taxon>Pseudomonadati</taxon>
        <taxon>Pseudomonadota</taxon>
        <taxon>Alphaproteobacteria</taxon>
        <taxon>Rhodospirillales</taxon>
        <taxon>Rhodovibrionaceae</taxon>
        <taxon>Pelagibius</taxon>
    </lineage>
</organism>
<keyword evidence="7" id="KW-0460">Magnesium</keyword>
<feature type="binding site" evidence="7">
    <location>
        <position position="271"/>
    </location>
    <ligand>
        <name>Mg(2+)</name>
        <dbReference type="ChEBI" id="CHEBI:18420"/>
    </ligand>
</feature>
<comment type="function">
    <text evidence="7">Exhibits a very high intrinsic GTPase hydrolysis rate. Involved in the addition of a carboxymethylaminomethyl (cmnm) group at the wobble position (U34) of certain tRNAs, forming tRNA-cmnm(5)s(2)U34.</text>
</comment>
<sequence>MPDGYAGETIFAPSTAPGRAGVAVIRVSGRQAGRALSALTGGDGAGGDGTGGGATATDLPAPRLATLRSLRDPKSGEPIDRALVLWFPAPQSFTGEDVAELHLHGGRAVVAAVLAGLGGIPGLRPAEAGEFTRRAFDNGKLDLTAVEGLADLIEADTEAQRRQALRQMEGGLARLTDAWAARLLRVLAHFEAAIDFADEDLPEALDREALDTAAGVASEIRAALADGRRGERLREGLSAVILGAPNAGKSSLMNAIARREAAIVSTVAGTTRDVIEVHLDLGGYPVTLVDTAGLRAGPAGEDEGDNAEAGQWAIEHEGMERARRRAEAADLKLLVFDITGGPGLPPEVLALRDERSLLVLNKMDLGSPEEVAVARRALAGEDGVRGAGCFLVSAETGEGLSDLLAAMIERAGDCFANGMGLAEITRERHRRALEDCCASLEAAAAAALPELVAEELRLAVRSLGRLTGRVDVEDLLDVVFSEFCIGK</sequence>
<feature type="binding site" evidence="7">
    <location>
        <position position="26"/>
    </location>
    <ligand>
        <name>(6S)-5-formyl-5,6,7,8-tetrahydrofolate</name>
        <dbReference type="ChEBI" id="CHEBI:57457"/>
    </ligand>
</feature>
<dbReference type="GO" id="GO:0046872">
    <property type="term" value="F:metal ion binding"/>
    <property type="evidence" value="ECO:0007669"/>
    <property type="project" value="UniProtKB-KW"/>
</dbReference>
<gene>
    <name evidence="7 10" type="primary">mnmE</name>
    <name evidence="7" type="synonym">trmE</name>
    <name evidence="10" type="ORF">HBA54_24175</name>
</gene>
<dbReference type="Gene3D" id="3.30.1360.120">
    <property type="entry name" value="Probable tRNA modification gtpase trme, domain 1"/>
    <property type="match status" value="1"/>
</dbReference>
<dbReference type="GO" id="GO:0003924">
    <property type="term" value="F:GTPase activity"/>
    <property type="evidence" value="ECO:0007669"/>
    <property type="project" value="UniProtKB-UniRule"/>
</dbReference>
<dbReference type="FunFam" id="3.30.1360.120:FF:000007">
    <property type="entry name" value="tRNA modification GTPase GTPBP3, mitochondrial"/>
    <property type="match status" value="1"/>
</dbReference>
<dbReference type="Gene3D" id="1.20.120.430">
    <property type="entry name" value="tRNA modification GTPase MnmE domain 2"/>
    <property type="match status" value="1"/>
</dbReference>
<dbReference type="CDD" id="cd04164">
    <property type="entry name" value="trmE"/>
    <property type="match status" value="1"/>
</dbReference>
<dbReference type="PANTHER" id="PTHR42714:SF2">
    <property type="entry name" value="TRNA MODIFICATION GTPASE GTPBP3, MITOCHONDRIAL"/>
    <property type="match status" value="1"/>
</dbReference>
<name>A0A967F2G6_9PROT</name>
<reference evidence="10" key="1">
    <citation type="submission" date="2020-03" db="EMBL/GenBank/DDBJ databases">
        <title>Genome of Pelagibius litoralis DSM 21314T.</title>
        <authorList>
            <person name="Wang G."/>
        </authorList>
    </citation>
    <scope>NUCLEOTIDE SEQUENCE</scope>
    <source>
        <strain evidence="10">DSM 21314</strain>
    </source>
</reference>
<keyword evidence="7" id="KW-0963">Cytoplasm</keyword>
<evidence type="ECO:0000256" key="1">
    <source>
        <dbReference type="ARBA" id="ARBA00011043"/>
    </source>
</evidence>
<comment type="subunit">
    <text evidence="7">Homodimer. Heterotetramer of two MnmE and two MnmG subunits.</text>
</comment>
<keyword evidence="6 7" id="KW-0342">GTP-binding</keyword>
<dbReference type="InterPro" id="IPR027417">
    <property type="entry name" value="P-loop_NTPase"/>
</dbReference>
<dbReference type="PANTHER" id="PTHR42714">
    <property type="entry name" value="TRNA MODIFICATION GTPASE GTPBP3"/>
    <property type="match status" value="1"/>
</dbReference>
<feature type="binding site" evidence="7">
    <location>
        <position position="487"/>
    </location>
    <ligand>
        <name>(6S)-5-formyl-5,6,7,8-tetrahydrofolate</name>
        <dbReference type="ChEBI" id="CHEBI:57457"/>
    </ligand>
</feature>
<evidence type="ECO:0000256" key="2">
    <source>
        <dbReference type="ARBA" id="ARBA00022694"/>
    </source>
</evidence>
<dbReference type="InterPro" id="IPR005225">
    <property type="entry name" value="Small_GTP-bd"/>
</dbReference>
<dbReference type="Pfam" id="PF10396">
    <property type="entry name" value="TrmE_N"/>
    <property type="match status" value="1"/>
</dbReference>
<dbReference type="InterPro" id="IPR018948">
    <property type="entry name" value="GTP-bd_TrmE_N"/>
</dbReference>
<evidence type="ECO:0000256" key="7">
    <source>
        <dbReference type="HAMAP-Rule" id="MF_00379"/>
    </source>
</evidence>
<dbReference type="NCBIfam" id="NF003661">
    <property type="entry name" value="PRK05291.1-3"/>
    <property type="match status" value="1"/>
</dbReference>
<dbReference type="EMBL" id="JAAQPH010000025">
    <property type="protein sequence ID" value="NIA71695.1"/>
    <property type="molecule type" value="Genomic_DNA"/>
</dbReference>
<feature type="binding site" evidence="7">
    <location>
        <position position="270"/>
    </location>
    <ligand>
        <name>K(+)</name>
        <dbReference type="ChEBI" id="CHEBI:29103"/>
    </ligand>
</feature>
<evidence type="ECO:0000256" key="6">
    <source>
        <dbReference type="ARBA" id="ARBA00023134"/>
    </source>
</evidence>
<dbReference type="InterPro" id="IPR027368">
    <property type="entry name" value="MnmE_dom2"/>
</dbReference>
<keyword evidence="7" id="KW-0479">Metal-binding</keyword>
<dbReference type="InterPro" id="IPR027266">
    <property type="entry name" value="TrmE/GcvT-like"/>
</dbReference>
<feature type="domain" description="TrmE-type G" evidence="9">
    <location>
        <begin position="236"/>
        <end position="412"/>
    </location>
</feature>
<dbReference type="PROSITE" id="PS51709">
    <property type="entry name" value="G_TRME"/>
    <property type="match status" value="1"/>
</dbReference>
<evidence type="ECO:0000256" key="5">
    <source>
        <dbReference type="ARBA" id="ARBA00022958"/>
    </source>
</evidence>
<feature type="region of interest" description="Disordered" evidence="8">
    <location>
        <begin position="38"/>
        <end position="59"/>
    </location>
</feature>